<name>A0A6B9J1Y7_9CAUD</name>
<keyword evidence="2" id="KW-1185">Reference proteome</keyword>
<dbReference type="InterPro" id="IPR036388">
    <property type="entry name" value="WH-like_DNA-bd_sf"/>
</dbReference>
<evidence type="ECO:0000313" key="1">
    <source>
        <dbReference type="EMBL" id="QGZ13265.1"/>
    </source>
</evidence>
<dbReference type="Proteomes" id="UP000435913">
    <property type="component" value="Segment"/>
</dbReference>
<dbReference type="Gene3D" id="1.10.10.10">
    <property type="entry name" value="Winged helix-like DNA-binding domain superfamily/Winged helix DNA-binding domain"/>
    <property type="match status" value="1"/>
</dbReference>
<proteinExistence type="predicted"/>
<dbReference type="KEGG" id="vg:77925343"/>
<dbReference type="RefSeq" id="YP_010649783.1">
    <property type="nucleotide sequence ID" value="NC_070773.1"/>
</dbReference>
<reference evidence="1" key="1">
    <citation type="submission" date="2019-12" db="EMBL/GenBank/DDBJ databases">
        <title>Isolation and complete genomic sequence of bacteriophage NF: A novel Vibrio alginolyticus phage isolated from the coastal water of Qingdao, China.</title>
        <authorList>
            <person name="Zhang X."/>
        </authorList>
    </citation>
    <scope>NUCLEOTIDE SEQUENCE [LARGE SCALE GENOMIC DNA]</scope>
</reference>
<protein>
    <submittedName>
        <fullName evidence="1">Uncharacterized protein</fullName>
    </submittedName>
</protein>
<organism evidence="1 2">
    <name type="scientific">Vibrio phage NF</name>
    <dbReference type="NCBI Taxonomy" id="2686202"/>
    <lineage>
        <taxon>Viruses</taxon>
        <taxon>Duplodnaviria</taxon>
        <taxon>Heunggongvirae</taxon>
        <taxon>Uroviricota</taxon>
        <taxon>Caudoviricetes</taxon>
        <taxon>Enfavirus</taxon>
        <taxon>Enfavirus NF</taxon>
    </lineage>
</organism>
<accession>A0A6B9J1Y7</accession>
<dbReference type="InterPro" id="IPR036390">
    <property type="entry name" value="WH_DNA-bd_sf"/>
</dbReference>
<sequence length="109" mass="12734">MEFAIERAYPRRWNGYNAVNVQRSNYEYKSLKSLIRRHNGELKIKRVSQRVMELLPNDEFTIEQVYKKCGINGNSIRSVITRAIKKGLIKRVNDNKGNNEATYIKTGVE</sequence>
<evidence type="ECO:0000313" key="2">
    <source>
        <dbReference type="Proteomes" id="UP000435913"/>
    </source>
</evidence>
<dbReference type="EMBL" id="MN812722">
    <property type="protein sequence ID" value="QGZ13265.1"/>
    <property type="molecule type" value="Genomic_DNA"/>
</dbReference>
<dbReference type="GeneID" id="77925343"/>
<dbReference type="SUPFAM" id="SSF46785">
    <property type="entry name" value="Winged helix' DNA-binding domain"/>
    <property type="match status" value="1"/>
</dbReference>